<sequence length="97" mass="10555">MQIIENRTQVRGVVQHVSAQSDVAQFGTLHLLVQQLAAVANVADLLSSREPISLAVLVPLAELTNADLTEGQTVEVEVRLATPDRLFAYAGTLHRLR</sequence>
<dbReference type="EMBL" id="HE796683">
    <property type="protein sequence ID" value="CCH02243.1"/>
    <property type="molecule type" value="Genomic_DNA"/>
</dbReference>
<dbReference type="OrthoDB" id="962155at2"/>
<dbReference type="RefSeq" id="WP_015333342.1">
    <property type="nucleotide sequence ID" value="NC_020054.1"/>
</dbReference>
<dbReference type="Proteomes" id="UP000011058">
    <property type="component" value="Chromosome"/>
</dbReference>
<reference evidence="1 2" key="1">
    <citation type="journal article" date="2012" name="J. Bacteriol.">
        <title>Genome Sequence of Fibrella aestuarina BUZ 2T, a Filamentous Marine Bacterium.</title>
        <authorList>
            <person name="Filippini M."/>
            <person name="Qi W."/>
            <person name="Blom J."/>
            <person name="Goesmann A."/>
            <person name="Smits T.H."/>
            <person name="Bagheri H.C."/>
        </authorList>
    </citation>
    <scope>NUCLEOTIDE SEQUENCE [LARGE SCALE GENOMIC DNA]</scope>
    <source>
        <strain evidence="2">BUZ 2T</strain>
    </source>
</reference>
<organism evidence="1 2">
    <name type="scientific">Fibrella aestuarina BUZ 2</name>
    <dbReference type="NCBI Taxonomy" id="1166018"/>
    <lineage>
        <taxon>Bacteria</taxon>
        <taxon>Pseudomonadati</taxon>
        <taxon>Bacteroidota</taxon>
        <taxon>Cytophagia</taxon>
        <taxon>Cytophagales</taxon>
        <taxon>Spirosomataceae</taxon>
        <taxon>Fibrella</taxon>
    </lineage>
</organism>
<dbReference type="STRING" id="1166018.FAES_4243"/>
<proteinExistence type="predicted"/>
<dbReference type="KEGG" id="fae:FAES_4243"/>
<evidence type="ECO:0000313" key="2">
    <source>
        <dbReference type="Proteomes" id="UP000011058"/>
    </source>
</evidence>
<accession>I0KDP0</accession>
<name>I0KDP0_9BACT</name>
<keyword evidence="2" id="KW-1185">Reference proteome</keyword>
<evidence type="ECO:0000313" key="1">
    <source>
        <dbReference type="EMBL" id="CCH02243.1"/>
    </source>
</evidence>
<dbReference type="HOGENOM" id="CLU_2342610_0_0_10"/>
<gene>
    <name evidence="1" type="ORF">FAES_4243</name>
</gene>
<protein>
    <submittedName>
        <fullName evidence="1">Uncharacterized protein</fullName>
    </submittedName>
</protein>
<dbReference type="AlphaFoldDB" id="I0KDP0"/>